<evidence type="ECO:0000256" key="1">
    <source>
        <dbReference type="SAM" id="MobiDB-lite"/>
    </source>
</evidence>
<organism evidence="2 3">
    <name type="scientific">Micromonospora orduensis</name>
    <dbReference type="NCBI Taxonomy" id="1420891"/>
    <lineage>
        <taxon>Bacteria</taxon>
        <taxon>Bacillati</taxon>
        <taxon>Actinomycetota</taxon>
        <taxon>Actinomycetes</taxon>
        <taxon>Micromonosporales</taxon>
        <taxon>Micromonosporaceae</taxon>
        <taxon>Micromonospora</taxon>
    </lineage>
</organism>
<evidence type="ECO:0000313" key="2">
    <source>
        <dbReference type="EMBL" id="TNH23965.1"/>
    </source>
</evidence>
<comment type="caution">
    <text evidence="2">The sequence shown here is derived from an EMBL/GenBank/DDBJ whole genome shotgun (WGS) entry which is preliminary data.</text>
</comment>
<gene>
    <name evidence="2" type="ORF">FHG89_25995</name>
</gene>
<proteinExistence type="predicted"/>
<protein>
    <submittedName>
        <fullName evidence="2">Uncharacterized protein</fullName>
    </submittedName>
</protein>
<accession>A0A5C4QDK2</accession>
<dbReference type="EMBL" id="VDFY01000230">
    <property type="protein sequence ID" value="TNH23965.1"/>
    <property type="molecule type" value="Genomic_DNA"/>
</dbReference>
<dbReference type="AlphaFoldDB" id="A0A5C4QDK2"/>
<feature type="region of interest" description="Disordered" evidence="1">
    <location>
        <begin position="90"/>
        <end position="138"/>
    </location>
</feature>
<sequence>MEMLLGIARDARVSASDRLKAITWALERAGFKGEIQVSLELKPWEQTIQSIFELASEDEVRAIGSEVLKRQFSGSVEEVEAAVKAEATAAPPVPVERRQGTFAWSEDPGTPVSGEVYDRSGEPVRVVPADDKLPDSWR</sequence>
<dbReference type="RefSeq" id="WP_139587038.1">
    <property type="nucleotide sequence ID" value="NZ_VDFY01000230.1"/>
</dbReference>
<keyword evidence="3" id="KW-1185">Reference proteome</keyword>
<dbReference type="Proteomes" id="UP000306145">
    <property type="component" value="Unassembled WGS sequence"/>
</dbReference>
<feature type="compositionally biased region" description="Basic and acidic residues" evidence="1">
    <location>
        <begin position="116"/>
        <end position="138"/>
    </location>
</feature>
<name>A0A5C4QDK2_9ACTN</name>
<evidence type="ECO:0000313" key="3">
    <source>
        <dbReference type="Proteomes" id="UP000306145"/>
    </source>
</evidence>
<reference evidence="2 3" key="1">
    <citation type="submission" date="2019-06" db="EMBL/GenBank/DDBJ databases">
        <title>Micromonospora ordensis sp. nov., isolated from deep marine sediment.</title>
        <authorList>
            <person name="Veyisoglu A."/>
            <person name="Carro L."/>
            <person name="Klenk H.-P."/>
            <person name="Sahin N."/>
        </authorList>
    </citation>
    <scope>NUCLEOTIDE SEQUENCE [LARGE SCALE GENOMIC DNA]</scope>
    <source>
        <strain evidence="2 3">S2509</strain>
    </source>
</reference>